<accession>A0A1G2QQL1</accession>
<proteinExistence type="predicted"/>
<dbReference type="EMBL" id="MHTO01000004">
    <property type="protein sequence ID" value="OHA62748.1"/>
    <property type="molecule type" value="Genomic_DNA"/>
</dbReference>
<protein>
    <recommendedName>
        <fullName evidence="3">Restriction endonuclease</fullName>
    </recommendedName>
</protein>
<gene>
    <name evidence="1" type="ORF">A2117_01375</name>
</gene>
<comment type="caution">
    <text evidence="1">The sequence shown here is derived from an EMBL/GenBank/DDBJ whole genome shotgun (WGS) entry which is preliminary data.</text>
</comment>
<evidence type="ECO:0000313" key="1">
    <source>
        <dbReference type="EMBL" id="OHA62748.1"/>
    </source>
</evidence>
<organism evidence="1 2">
    <name type="scientific">Candidatus Wildermuthbacteria bacterium GWA2_46_15</name>
    <dbReference type="NCBI Taxonomy" id="1802443"/>
    <lineage>
        <taxon>Bacteria</taxon>
        <taxon>Candidatus Wildermuthiibacteriota</taxon>
    </lineage>
</organism>
<dbReference type="Proteomes" id="UP000179245">
    <property type="component" value="Unassembled WGS sequence"/>
</dbReference>
<evidence type="ECO:0008006" key="3">
    <source>
        <dbReference type="Google" id="ProtNLM"/>
    </source>
</evidence>
<name>A0A1G2QQL1_9BACT</name>
<sequence length="221" mass="25196">MAEVIGYGEDALTLSYLISPTKLSRLSNQLQRELVLPSPITLGKGTTVTFYRPSFGRAQVGEPDFIIFAKTKDKQKGYWIVGESKWDHSDEIKGPARNRRISLNHNQEIVRVNVLTRLLNVWAQHRGEGIEGYLEEITRALGLQNPLRQGTVLFSILKDFFHRATEFYGDKIQVDMQALLVVFKPQGSGPIRFDPREGSRMICINSEYINTDAYVPLDIRR</sequence>
<evidence type="ECO:0000313" key="2">
    <source>
        <dbReference type="Proteomes" id="UP000179245"/>
    </source>
</evidence>
<dbReference type="STRING" id="1802443.A2117_01375"/>
<reference evidence="1 2" key="1">
    <citation type="journal article" date="2016" name="Nat. Commun.">
        <title>Thousands of microbial genomes shed light on interconnected biogeochemical processes in an aquifer system.</title>
        <authorList>
            <person name="Anantharaman K."/>
            <person name="Brown C.T."/>
            <person name="Hug L.A."/>
            <person name="Sharon I."/>
            <person name="Castelle C.J."/>
            <person name="Probst A.J."/>
            <person name="Thomas B.C."/>
            <person name="Singh A."/>
            <person name="Wilkins M.J."/>
            <person name="Karaoz U."/>
            <person name="Brodie E.L."/>
            <person name="Williams K.H."/>
            <person name="Hubbard S.S."/>
            <person name="Banfield J.F."/>
        </authorList>
    </citation>
    <scope>NUCLEOTIDE SEQUENCE [LARGE SCALE GENOMIC DNA]</scope>
</reference>
<dbReference type="AlphaFoldDB" id="A0A1G2QQL1"/>